<name>A0ABR7LQB2_9ACTN</name>
<dbReference type="SUPFAM" id="SSF55961">
    <property type="entry name" value="Bet v1-like"/>
    <property type="match status" value="1"/>
</dbReference>
<feature type="domain" description="Activator of Hsp90 ATPase homologue 1/2-like C-terminal" evidence="2">
    <location>
        <begin position="25"/>
        <end position="157"/>
    </location>
</feature>
<dbReference type="Pfam" id="PF08327">
    <property type="entry name" value="AHSA1"/>
    <property type="match status" value="1"/>
</dbReference>
<comment type="caution">
    <text evidence="3">The sequence shown here is derived from an EMBL/GenBank/DDBJ whole genome shotgun (WGS) entry which is preliminary data.</text>
</comment>
<sequence>MSDGTGALTVTTPTDREIVMTRAFDAPRRTVFDAFTRPELLKRWFGARGWNLVVCEIDLRVGGTWRFVSQGPDGGDMGHGGVYRVIVPPSRLVYTESFDDQWYPGESLVTYDFAELNGVTTLTSTVLYESKEARDTALRSPMERGVAEGYDRLTALLHSC</sequence>
<dbReference type="Gene3D" id="3.30.530.20">
    <property type="match status" value="1"/>
</dbReference>
<dbReference type="InterPro" id="IPR013538">
    <property type="entry name" value="ASHA1/2-like_C"/>
</dbReference>
<dbReference type="Proteomes" id="UP000805614">
    <property type="component" value="Unassembled WGS sequence"/>
</dbReference>
<evidence type="ECO:0000256" key="1">
    <source>
        <dbReference type="ARBA" id="ARBA00006817"/>
    </source>
</evidence>
<gene>
    <name evidence="3" type="ORF">HKK74_16035</name>
</gene>
<evidence type="ECO:0000313" key="3">
    <source>
        <dbReference type="EMBL" id="MBC6467001.1"/>
    </source>
</evidence>
<proteinExistence type="inferred from homology"/>
<dbReference type="EMBL" id="JABVEC010000010">
    <property type="protein sequence ID" value="MBC6467001.1"/>
    <property type="molecule type" value="Genomic_DNA"/>
</dbReference>
<dbReference type="RefSeq" id="WP_187243994.1">
    <property type="nucleotide sequence ID" value="NZ_BAAAOK010000027.1"/>
</dbReference>
<protein>
    <submittedName>
        <fullName evidence="3">SRPBCC family protein</fullName>
    </submittedName>
</protein>
<evidence type="ECO:0000259" key="2">
    <source>
        <dbReference type="Pfam" id="PF08327"/>
    </source>
</evidence>
<reference evidence="3 4" key="1">
    <citation type="submission" date="2020-06" db="EMBL/GenBank/DDBJ databases">
        <title>Actinomadura xiongansis sp. nov., isolated from soil of Baiyangdian.</title>
        <authorList>
            <person name="Zhang X."/>
        </authorList>
    </citation>
    <scope>NUCLEOTIDE SEQUENCE [LARGE SCALE GENOMIC DNA]</scope>
    <source>
        <strain evidence="3 4">HBUM206468</strain>
    </source>
</reference>
<organism evidence="3 4">
    <name type="scientific">Actinomadura alba</name>
    <dbReference type="NCBI Taxonomy" id="406431"/>
    <lineage>
        <taxon>Bacteria</taxon>
        <taxon>Bacillati</taxon>
        <taxon>Actinomycetota</taxon>
        <taxon>Actinomycetes</taxon>
        <taxon>Streptosporangiales</taxon>
        <taxon>Thermomonosporaceae</taxon>
        <taxon>Actinomadura</taxon>
    </lineage>
</organism>
<comment type="similarity">
    <text evidence="1">Belongs to the AHA1 family.</text>
</comment>
<dbReference type="InterPro" id="IPR023393">
    <property type="entry name" value="START-like_dom_sf"/>
</dbReference>
<dbReference type="CDD" id="cd07826">
    <property type="entry name" value="SRPBCC_CalC_Aha1-like_9"/>
    <property type="match status" value="1"/>
</dbReference>
<accession>A0ABR7LQB2</accession>
<keyword evidence="4" id="KW-1185">Reference proteome</keyword>
<evidence type="ECO:0000313" key="4">
    <source>
        <dbReference type="Proteomes" id="UP000805614"/>
    </source>
</evidence>